<dbReference type="EMBL" id="LT553376">
    <property type="protein sequence ID" value="SAM00701.1"/>
    <property type="molecule type" value="Genomic_DNA"/>
</dbReference>
<reference evidence="6" key="1">
    <citation type="submission" date="2016-04" db="EMBL/GenBank/DDBJ databases">
        <authorList>
            <person name="Evans L.H."/>
            <person name="Alamgir A."/>
            <person name="Owens N."/>
            <person name="Weber N.D."/>
            <person name="Virtaneva K."/>
            <person name="Barbian K."/>
            <person name="Babar A."/>
            <person name="Rosenke K."/>
        </authorList>
    </citation>
    <scope>NUCLEOTIDE SEQUENCE [LARGE SCALE GENOMIC DNA]</scope>
    <source>
        <strain evidence="6">CBS 101.48</strain>
    </source>
</reference>
<sequence length="351" mass="40464">MEQEVLEQLHAIYSKENLEKDNFFREMTQQHPEGLLTDMLAILLLLYQGITLKKLSLIKRFKSLINGDVSILVAAANMAPEKFEINEDQTKLRALSSAESEDTKPAEDERLESVKGYWLTQNQRSIYAKGFPLDPEPTKADLMKFFEEFGRVIHIKYRREDDQTFKGSIFVEFESNEMAASVLEKEHCYEGNDLLVMNKQAYVEMKAKGKYDGESFGTCASDKKMRHYVEFSGPEDLGFSGVKEILSSHDVKVGRFEFVNNQKGVGVVQLWDEMTADQFLATLQDNKLGPLSFRLASDETRSEYRRIAKERREKYGGDNRGRGRGRNHRGFKRQQNGKQSDRAIEKRPRND</sequence>
<feature type="compositionally biased region" description="Basic and acidic residues" evidence="3">
    <location>
        <begin position="305"/>
        <end position="321"/>
    </location>
</feature>
<dbReference type="SUPFAM" id="SSF54928">
    <property type="entry name" value="RNA-binding domain, RBD"/>
    <property type="match status" value="1"/>
</dbReference>
<dbReference type="Proteomes" id="UP000078561">
    <property type="component" value="Unassembled WGS sequence"/>
</dbReference>
<dbReference type="STRING" id="4829.A0A168NK80"/>
<evidence type="ECO:0000256" key="3">
    <source>
        <dbReference type="SAM" id="MobiDB-lite"/>
    </source>
</evidence>
<dbReference type="AlphaFoldDB" id="A0A168NK80"/>
<organism evidence="6">
    <name type="scientific">Absidia glauca</name>
    <name type="common">Pin mould</name>
    <dbReference type="NCBI Taxonomy" id="4829"/>
    <lineage>
        <taxon>Eukaryota</taxon>
        <taxon>Fungi</taxon>
        <taxon>Fungi incertae sedis</taxon>
        <taxon>Mucoromycota</taxon>
        <taxon>Mucoromycotina</taxon>
        <taxon>Mucoromycetes</taxon>
        <taxon>Mucorales</taxon>
        <taxon>Cunninghamellaceae</taxon>
        <taxon>Absidia</taxon>
    </lineage>
</organism>
<dbReference type="InterPro" id="IPR036388">
    <property type="entry name" value="WH-like_DNA-bd_sf"/>
</dbReference>
<keyword evidence="7" id="KW-1185">Reference proteome</keyword>
<dbReference type="InterPro" id="IPR012677">
    <property type="entry name" value="Nucleotide-bd_a/b_plait_sf"/>
</dbReference>
<evidence type="ECO:0000259" key="4">
    <source>
        <dbReference type="PROSITE" id="PS50102"/>
    </source>
</evidence>
<dbReference type="InterPro" id="IPR035979">
    <property type="entry name" value="RBD_domain_sf"/>
</dbReference>
<gene>
    <name evidence="6" type="primary">ABSGL_06417.1 scaffold 8296</name>
</gene>
<evidence type="ECO:0008006" key="8">
    <source>
        <dbReference type="Google" id="ProtNLM"/>
    </source>
</evidence>
<accession>A0A168NK80</accession>
<feature type="compositionally biased region" description="Basic residues" evidence="3">
    <location>
        <begin position="322"/>
        <end position="332"/>
    </location>
</feature>
<dbReference type="PROSITE" id="PS50961">
    <property type="entry name" value="HTH_LA"/>
    <property type="match status" value="1"/>
</dbReference>
<keyword evidence="1 2" id="KW-0694">RNA-binding</keyword>
<dbReference type="CDD" id="cd12291">
    <property type="entry name" value="RRM1_La"/>
    <property type="match status" value="1"/>
</dbReference>
<dbReference type="InParanoid" id="A0A168NK80"/>
<evidence type="ECO:0000259" key="5">
    <source>
        <dbReference type="PROSITE" id="PS50961"/>
    </source>
</evidence>
<feature type="domain" description="HTH La-type RNA-binding" evidence="5">
    <location>
        <begin position="1"/>
        <end position="103"/>
    </location>
</feature>
<protein>
    <recommendedName>
        <fullName evidence="8">RRM domain-containing protein</fullName>
    </recommendedName>
</protein>
<dbReference type="Gene3D" id="1.10.10.10">
    <property type="entry name" value="Winged helix-like DNA-binding domain superfamily/Winged helix DNA-binding domain"/>
    <property type="match status" value="1"/>
</dbReference>
<dbReference type="InterPro" id="IPR000504">
    <property type="entry name" value="RRM_dom"/>
</dbReference>
<evidence type="ECO:0000256" key="2">
    <source>
        <dbReference type="PROSITE-ProRule" id="PRU00332"/>
    </source>
</evidence>
<evidence type="ECO:0000256" key="1">
    <source>
        <dbReference type="ARBA" id="ARBA00022884"/>
    </source>
</evidence>
<dbReference type="OrthoDB" id="439993at2759"/>
<dbReference type="Pfam" id="PF00076">
    <property type="entry name" value="RRM_1"/>
    <property type="match status" value="1"/>
</dbReference>
<feature type="domain" description="RRM" evidence="4">
    <location>
        <begin position="124"/>
        <end position="208"/>
    </location>
</feature>
<name>A0A168NK80_ABSGL</name>
<dbReference type="OMA" id="HIKYRRE"/>
<dbReference type="Gene3D" id="3.30.70.330">
    <property type="match status" value="1"/>
</dbReference>
<feature type="compositionally biased region" description="Basic and acidic residues" evidence="3">
    <location>
        <begin position="339"/>
        <end position="351"/>
    </location>
</feature>
<dbReference type="SMART" id="SM00360">
    <property type="entry name" value="RRM"/>
    <property type="match status" value="1"/>
</dbReference>
<dbReference type="GO" id="GO:0003723">
    <property type="term" value="F:RNA binding"/>
    <property type="evidence" value="ECO:0007669"/>
    <property type="project" value="UniProtKB-UniRule"/>
</dbReference>
<proteinExistence type="predicted"/>
<dbReference type="InterPro" id="IPR006630">
    <property type="entry name" value="La_HTH"/>
</dbReference>
<feature type="region of interest" description="Disordered" evidence="3">
    <location>
        <begin position="305"/>
        <end position="351"/>
    </location>
</feature>
<evidence type="ECO:0000313" key="6">
    <source>
        <dbReference type="EMBL" id="SAM00701.1"/>
    </source>
</evidence>
<evidence type="ECO:0000313" key="7">
    <source>
        <dbReference type="Proteomes" id="UP000078561"/>
    </source>
</evidence>
<dbReference type="PROSITE" id="PS50102">
    <property type="entry name" value="RRM"/>
    <property type="match status" value="1"/>
</dbReference>